<reference evidence="2 3" key="1">
    <citation type="submission" date="2018-06" db="EMBL/GenBank/DDBJ databases">
        <title>The Genome of Cuscuta australis (Dodder) Provides Insight into the Evolution of Plant Parasitism.</title>
        <authorList>
            <person name="Liu H."/>
        </authorList>
    </citation>
    <scope>NUCLEOTIDE SEQUENCE [LARGE SCALE GENOMIC DNA]</scope>
    <source>
        <strain evidence="3">cv. Yunnan</strain>
        <tissue evidence="2">Vines</tissue>
    </source>
</reference>
<keyword evidence="3" id="KW-1185">Reference proteome</keyword>
<protein>
    <submittedName>
        <fullName evidence="2">Uncharacterized protein</fullName>
    </submittedName>
</protein>
<dbReference type="PANTHER" id="PTHR31365:SF4">
    <property type="entry name" value="OS05G0179800 PROTEIN"/>
    <property type="match status" value="1"/>
</dbReference>
<feature type="compositionally biased region" description="Polar residues" evidence="1">
    <location>
        <begin position="10"/>
        <end position="23"/>
    </location>
</feature>
<dbReference type="PANTHER" id="PTHR31365">
    <property type="entry name" value="EXPRESSED PROTEIN"/>
    <property type="match status" value="1"/>
</dbReference>
<evidence type="ECO:0000256" key="1">
    <source>
        <dbReference type="SAM" id="MobiDB-lite"/>
    </source>
</evidence>
<evidence type="ECO:0000313" key="3">
    <source>
        <dbReference type="Proteomes" id="UP000249390"/>
    </source>
</evidence>
<dbReference type="EMBL" id="NQVE01000217">
    <property type="protein sequence ID" value="RAL37252.1"/>
    <property type="molecule type" value="Genomic_DNA"/>
</dbReference>
<feature type="compositionally biased region" description="Basic residues" evidence="1">
    <location>
        <begin position="303"/>
        <end position="315"/>
    </location>
</feature>
<proteinExistence type="predicted"/>
<sequence length="324" mass="35697">MGRSSHRWVSGSSAKPVSRTMPNSDGKIFPSMGKRLLSQTSFPNHVKQRWGVPPIAVRALVQNYHKAERPCPAMGSLSHRWEPSDVNLPPSDGKLVPIDGAGQLDHGSGLAIYPAMVYFTHAWVTDPGIPESCHPAMGRSSHRWNALTQRWEALPIDGNPAMGRLNHRWLGMTVASHLRLILSLFESQPPTQRWEASTHRWVGVTHDKIKGNENGGIDGKDNGGGESKNAKKKKKKPKEAKEQRNGVEVVDDKTGVEKEEAEDAVGVDVKEKIKKVQSMRIKKSSKEMDAAAKAAASEAAARRAKVAAATKKKEKNHYNQQPLR</sequence>
<evidence type="ECO:0000313" key="2">
    <source>
        <dbReference type="EMBL" id="RAL37252.1"/>
    </source>
</evidence>
<name>A0A328CVC5_9ASTE</name>
<dbReference type="AlphaFoldDB" id="A0A328CVC5"/>
<feature type="region of interest" description="Disordered" evidence="1">
    <location>
        <begin position="303"/>
        <end position="324"/>
    </location>
</feature>
<accession>A0A328CVC5</accession>
<dbReference type="Proteomes" id="UP000249390">
    <property type="component" value="Unassembled WGS sequence"/>
</dbReference>
<feature type="region of interest" description="Disordered" evidence="1">
    <location>
        <begin position="206"/>
        <end position="265"/>
    </location>
</feature>
<comment type="caution">
    <text evidence="2">The sequence shown here is derived from an EMBL/GenBank/DDBJ whole genome shotgun (WGS) entry which is preliminary data.</text>
</comment>
<organism evidence="2 3">
    <name type="scientific">Cuscuta australis</name>
    <dbReference type="NCBI Taxonomy" id="267555"/>
    <lineage>
        <taxon>Eukaryota</taxon>
        <taxon>Viridiplantae</taxon>
        <taxon>Streptophyta</taxon>
        <taxon>Embryophyta</taxon>
        <taxon>Tracheophyta</taxon>
        <taxon>Spermatophyta</taxon>
        <taxon>Magnoliopsida</taxon>
        <taxon>eudicotyledons</taxon>
        <taxon>Gunneridae</taxon>
        <taxon>Pentapetalae</taxon>
        <taxon>asterids</taxon>
        <taxon>lamiids</taxon>
        <taxon>Solanales</taxon>
        <taxon>Convolvulaceae</taxon>
        <taxon>Cuscuteae</taxon>
        <taxon>Cuscuta</taxon>
        <taxon>Cuscuta subgen. Grammica</taxon>
        <taxon>Cuscuta sect. Cleistogrammica</taxon>
    </lineage>
</organism>
<feature type="compositionally biased region" description="Basic and acidic residues" evidence="1">
    <location>
        <begin position="239"/>
        <end position="258"/>
    </location>
</feature>
<feature type="region of interest" description="Disordered" evidence="1">
    <location>
        <begin position="1"/>
        <end position="25"/>
    </location>
</feature>
<gene>
    <name evidence="2" type="ORF">DM860_004174</name>
</gene>